<evidence type="ECO:0000256" key="1">
    <source>
        <dbReference type="SAM" id="MobiDB-lite"/>
    </source>
</evidence>
<feature type="compositionally biased region" description="Basic residues" evidence="1">
    <location>
        <begin position="1"/>
        <end position="10"/>
    </location>
</feature>
<feature type="compositionally biased region" description="Low complexity" evidence="1">
    <location>
        <begin position="13"/>
        <end position="22"/>
    </location>
</feature>
<feature type="non-terminal residue" evidence="2">
    <location>
        <position position="1"/>
    </location>
</feature>
<gene>
    <name evidence="2" type="ORF">BRAPAZ1V2_A07P04890.2</name>
</gene>
<proteinExistence type="predicted"/>
<evidence type="ECO:0000313" key="3">
    <source>
        <dbReference type="Proteomes" id="UP000694005"/>
    </source>
</evidence>
<organism evidence="2 3">
    <name type="scientific">Brassica campestris</name>
    <name type="common">Field mustard</name>
    <dbReference type="NCBI Taxonomy" id="3711"/>
    <lineage>
        <taxon>Eukaryota</taxon>
        <taxon>Viridiplantae</taxon>
        <taxon>Streptophyta</taxon>
        <taxon>Embryophyta</taxon>
        <taxon>Tracheophyta</taxon>
        <taxon>Spermatophyta</taxon>
        <taxon>Magnoliopsida</taxon>
        <taxon>eudicotyledons</taxon>
        <taxon>Gunneridae</taxon>
        <taxon>Pentapetalae</taxon>
        <taxon>rosids</taxon>
        <taxon>malvids</taxon>
        <taxon>Brassicales</taxon>
        <taxon>Brassicaceae</taxon>
        <taxon>Brassiceae</taxon>
        <taxon>Brassica</taxon>
    </lineage>
</organism>
<accession>A0A8D9HKB1</accession>
<reference evidence="2 3" key="1">
    <citation type="submission" date="2021-07" db="EMBL/GenBank/DDBJ databases">
        <authorList>
            <consortium name="Genoscope - CEA"/>
            <person name="William W."/>
        </authorList>
    </citation>
    <scope>NUCLEOTIDE SEQUENCE [LARGE SCALE GENOMIC DNA]</scope>
</reference>
<evidence type="ECO:0000313" key="2">
    <source>
        <dbReference type="EMBL" id="CAG7900845.1"/>
    </source>
</evidence>
<sequence>SLSRQHRHRTGTISDQESLSSLSHSDNISYVLAAIDNSSDQ</sequence>
<dbReference type="EMBL" id="LS974623">
    <property type="protein sequence ID" value="CAG7900845.1"/>
    <property type="molecule type" value="Genomic_DNA"/>
</dbReference>
<protein>
    <submittedName>
        <fullName evidence="2">Uncharacterized protein</fullName>
    </submittedName>
</protein>
<dbReference type="AlphaFoldDB" id="A0A8D9HKB1"/>
<name>A0A8D9HKB1_BRACM</name>
<dbReference type="Gramene" id="A07p04890.2_BraZ1">
    <property type="protein sequence ID" value="A07p04890.2_BraZ1.CDS.1"/>
    <property type="gene ID" value="A07g04890.2_BraZ1"/>
</dbReference>
<feature type="non-terminal residue" evidence="2">
    <location>
        <position position="41"/>
    </location>
</feature>
<feature type="region of interest" description="Disordered" evidence="1">
    <location>
        <begin position="1"/>
        <end position="22"/>
    </location>
</feature>
<dbReference type="Proteomes" id="UP000694005">
    <property type="component" value="Chromosome A07"/>
</dbReference>